<dbReference type="Gene3D" id="3.80.10.10">
    <property type="entry name" value="Ribonuclease Inhibitor"/>
    <property type="match status" value="1"/>
</dbReference>
<keyword evidence="3" id="KW-1185">Reference proteome</keyword>
<feature type="region of interest" description="Disordered" evidence="1">
    <location>
        <begin position="548"/>
        <end position="574"/>
    </location>
</feature>
<dbReference type="Proteomes" id="UP000305067">
    <property type="component" value="Unassembled WGS sequence"/>
</dbReference>
<dbReference type="AlphaFoldDB" id="A0A5C3QLL2"/>
<sequence>MMPPRLSLPSPSEVEPIIEDLSPDCAHATLDSVISQAKDFIRSMESLRNAHAKISRLPREVLSTILAMAVEPASYDSEPVPWREHVKITAVCTLWRAITLQTPGFWACIPFQPCKQLPEMIARSRAHPLSVRLHVSPPLALWHQLAPHLPELLNPRRLLDFHLSAEKRIYFSDLTSLTRASLEQFPTVPTPLLRSLKIALNITTTLPIHVLTAPKPSLRHLTLNDVEVDWTALSDSGKIQITSLLSLDLARIRPAIPLPVLYELISSSPDLQSLKILLCLPTDTTSPATHEVSLDSLRSCHLQDPRLDRILGVLQWLKARLLMVIWKIQSAFTYHPNTPFEEADSTRVKSLLSIFGIASDSTLAASLPPYRKLTFIRDPEGPFRMSFTCRHEHQESLSITLSVQAFQTVLTALSLPKLVSLSMGLEDLDASYHVWSYFFRRLPSLQHLRVSSDQAARLFDAALGPTPMISKTLASPFLLQRLALVWIKNTYYQRPKALASSLKIRHAAGLALQQMVIVSCRGFNQKFVEEVEDVVTRFTFDGAFCSNTEDSSDGSETDRGSDSTDDDDDLDDVY</sequence>
<evidence type="ECO:0000256" key="1">
    <source>
        <dbReference type="SAM" id="MobiDB-lite"/>
    </source>
</evidence>
<protein>
    <submittedName>
        <fullName evidence="2">Uncharacterized protein</fullName>
    </submittedName>
</protein>
<name>A0A5C3QLL2_9AGAR</name>
<dbReference type="SUPFAM" id="SSF52047">
    <property type="entry name" value="RNI-like"/>
    <property type="match status" value="1"/>
</dbReference>
<dbReference type="OrthoDB" id="3351939at2759"/>
<evidence type="ECO:0000313" key="2">
    <source>
        <dbReference type="EMBL" id="TFL02050.1"/>
    </source>
</evidence>
<organism evidence="2 3">
    <name type="scientific">Pterulicium gracile</name>
    <dbReference type="NCBI Taxonomy" id="1884261"/>
    <lineage>
        <taxon>Eukaryota</taxon>
        <taxon>Fungi</taxon>
        <taxon>Dikarya</taxon>
        <taxon>Basidiomycota</taxon>
        <taxon>Agaricomycotina</taxon>
        <taxon>Agaricomycetes</taxon>
        <taxon>Agaricomycetidae</taxon>
        <taxon>Agaricales</taxon>
        <taxon>Pleurotineae</taxon>
        <taxon>Pterulaceae</taxon>
        <taxon>Pterulicium</taxon>
    </lineage>
</organism>
<evidence type="ECO:0000313" key="3">
    <source>
        <dbReference type="Proteomes" id="UP000305067"/>
    </source>
</evidence>
<proteinExistence type="predicted"/>
<dbReference type="InterPro" id="IPR032675">
    <property type="entry name" value="LRR_dom_sf"/>
</dbReference>
<dbReference type="EMBL" id="ML178823">
    <property type="protein sequence ID" value="TFL02050.1"/>
    <property type="molecule type" value="Genomic_DNA"/>
</dbReference>
<accession>A0A5C3QLL2</accession>
<gene>
    <name evidence="2" type="ORF">BDV98DRAFT_566588</name>
</gene>
<feature type="compositionally biased region" description="Acidic residues" evidence="1">
    <location>
        <begin position="563"/>
        <end position="574"/>
    </location>
</feature>
<reference evidence="2 3" key="1">
    <citation type="journal article" date="2019" name="Nat. Ecol. Evol.">
        <title>Megaphylogeny resolves global patterns of mushroom evolution.</title>
        <authorList>
            <person name="Varga T."/>
            <person name="Krizsan K."/>
            <person name="Foldi C."/>
            <person name="Dima B."/>
            <person name="Sanchez-Garcia M."/>
            <person name="Sanchez-Ramirez S."/>
            <person name="Szollosi G.J."/>
            <person name="Szarkandi J.G."/>
            <person name="Papp V."/>
            <person name="Albert L."/>
            <person name="Andreopoulos W."/>
            <person name="Angelini C."/>
            <person name="Antonin V."/>
            <person name="Barry K.W."/>
            <person name="Bougher N.L."/>
            <person name="Buchanan P."/>
            <person name="Buyck B."/>
            <person name="Bense V."/>
            <person name="Catcheside P."/>
            <person name="Chovatia M."/>
            <person name="Cooper J."/>
            <person name="Damon W."/>
            <person name="Desjardin D."/>
            <person name="Finy P."/>
            <person name="Geml J."/>
            <person name="Haridas S."/>
            <person name="Hughes K."/>
            <person name="Justo A."/>
            <person name="Karasinski D."/>
            <person name="Kautmanova I."/>
            <person name="Kiss B."/>
            <person name="Kocsube S."/>
            <person name="Kotiranta H."/>
            <person name="LaButti K.M."/>
            <person name="Lechner B.E."/>
            <person name="Liimatainen K."/>
            <person name="Lipzen A."/>
            <person name="Lukacs Z."/>
            <person name="Mihaltcheva S."/>
            <person name="Morgado L.N."/>
            <person name="Niskanen T."/>
            <person name="Noordeloos M.E."/>
            <person name="Ohm R.A."/>
            <person name="Ortiz-Santana B."/>
            <person name="Ovrebo C."/>
            <person name="Racz N."/>
            <person name="Riley R."/>
            <person name="Savchenko A."/>
            <person name="Shiryaev A."/>
            <person name="Soop K."/>
            <person name="Spirin V."/>
            <person name="Szebenyi C."/>
            <person name="Tomsovsky M."/>
            <person name="Tulloss R.E."/>
            <person name="Uehling J."/>
            <person name="Grigoriev I.V."/>
            <person name="Vagvolgyi C."/>
            <person name="Papp T."/>
            <person name="Martin F.M."/>
            <person name="Miettinen O."/>
            <person name="Hibbett D.S."/>
            <person name="Nagy L.G."/>
        </authorList>
    </citation>
    <scope>NUCLEOTIDE SEQUENCE [LARGE SCALE GENOMIC DNA]</scope>
    <source>
        <strain evidence="2 3">CBS 309.79</strain>
    </source>
</reference>